<keyword evidence="6" id="KW-0832">Ubl conjugation</keyword>
<dbReference type="GO" id="GO:0005737">
    <property type="term" value="C:cytoplasm"/>
    <property type="evidence" value="ECO:0007669"/>
    <property type="project" value="UniProtKB-SubCell"/>
</dbReference>
<evidence type="ECO:0000259" key="10">
    <source>
        <dbReference type="Pfam" id="PF10497"/>
    </source>
</evidence>
<keyword evidence="9" id="KW-0539">Nucleus</keyword>
<keyword evidence="7" id="KW-0805">Transcription regulation</keyword>
<evidence type="ECO:0000256" key="8">
    <source>
        <dbReference type="ARBA" id="ARBA00023163"/>
    </source>
</evidence>
<comment type="subcellular location">
    <subcellularLocation>
        <location evidence="2">Cytoplasm</location>
    </subcellularLocation>
    <subcellularLocation>
        <location evidence="1">Nucleus</location>
    </subcellularLocation>
</comment>
<dbReference type="Pfam" id="PF10497">
    <property type="entry name" value="zf-4CXXC_R1"/>
    <property type="match status" value="1"/>
</dbReference>
<dbReference type="PANTHER" id="PTHR31169:SF8">
    <property type="entry name" value="ZINC-FINGER DOMAIN OF MONOAMINE-OXIDASE A REPRESSOR R1 PROTEIN"/>
    <property type="match status" value="1"/>
</dbReference>
<dbReference type="GO" id="GO:0006355">
    <property type="term" value="P:regulation of DNA-templated transcription"/>
    <property type="evidence" value="ECO:0007669"/>
    <property type="project" value="InterPro"/>
</dbReference>
<evidence type="ECO:0000256" key="4">
    <source>
        <dbReference type="ARBA" id="ARBA00022499"/>
    </source>
</evidence>
<dbReference type="OrthoDB" id="298344at2759"/>
<dbReference type="KEGG" id="aqu:100639301"/>
<dbReference type="Proteomes" id="UP000007879">
    <property type="component" value="Unassembled WGS sequence"/>
</dbReference>
<evidence type="ECO:0000313" key="12">
    <source>
        <dbReference type="Proteomes" id="UP000007879"/>
    </source>
</evidence>
<keyword evidence="4" id="KW-1017">Isopeptide bond</keyword>
<evidence type="ECO:0000256" key="9">
    <source>
        <dbReference type="ARBA" id="ARBA00023242"/>
    </source>
</evidence>
<reference evidence="11" key="2">
    <citation type="submission" date="2017-05" db="UniProtKB">
        <authorList>
            <consortium name="EnsemblMetazoa"/>
        </authorList>
    </citation>
    <scope>IDENTIFICATION</scope>
</reference>
<keyword evidence="12" id="KW-1185">Reference proteome</keyword>
<dbReference type="InterPro" id="IPR040221">
    <property type="entry name" value="CDCA7/CDA7L"/>
</dbReference>
<dbReference type="EnsemblMetazoa" id="Aqu2.1.43748_001">
    <property type="protein sequence ID" value="Aqu2.1.43748_001"/>
    <property type="gene ID" value="Aqu2.1.43748"/>
</dbReference>
<organism evidence="11">
    <name type="scientific">Amphimedon queenslandica</name>
    <name type="common">Sponge</name>
    <dbReference type="NCBI Taxonomy" id="400682"/>
    <lineage>
        <taxon>Eukaryota</taxon>
        <taxon>Metazoa</taxon>
        <taxon>Porifera</taxon>
        <taxon>Demospongiae</taxon>
        <taxon>Heteroscleromorpha</taxon>
        <taxon>Haplosclerida</taxon>
        <taxon>Niphatidae</taxon>
        <taxon>Amphimedon</taxon>
    </lineage>
</organism>
<keyword evidence="5" id="KW-0597">Phosphoprotein</keyword>
<evidence type="ECO:0000256" key="6">
    <source>
        <dbReference type="ARBA" id="ARBA00022843"/>
    </source>
</evidence>
<feature type="domain" description="Zinc-finger" evidence="10">
    <location>
        <begin position="153"/>
        <end position="251"/>
    </location>
</feature>
<dbReference type="AlphaFoldDB" id="A0A1X7VWG1"/>
<evidence type="ECO:0000256" key="2">
    <source>
        <dbReference type="ARBA" id="ARBA00004496"/>
    </source>
</evidence>
<evidence type="ECO:0000256" key="3">
    <source>
        <dbReference type="ARBA" id="ARBA00022490"/>
    </source>
</evidence>
<evidence type="ECO:0000256" key="5">
    <source>
        <dbReference type="ARBA" id="ARBA00022553"/>
    </source>
</evidence>
<evidence type="ECO:0000256" key="1">
    <source>
        <dbReference type="ARBA" id="ARBA00004123"/>
    </source>
</evidence>
<evidence type="ECO:0000313" key="11">
    <source>
        <dbReference type="EnsemblMetazoa" id="Aqu2.1.43748_001"/>
    </source>
</evidence>
<dbReference type="InterPro" id="IPR018866">
    <property type="entry name" value="Znf-4CXXC_R1"/>
</dbReference>
<dbReference type="STRING" id="400682.A0A1X7VWG1"/>
<accession>A0A1X7VWG1</accession>
<sequence>MAEKKLSQYELNRLQKIKENQELLNQLFPEGTKLHSSPREATPTVGLIVNRKSSSCRKLKYSARRYNTRQSRDYYEGPMTRSMRTRFGGEEGGEKAKSAEPSFLDDEYHYRVAPRKRRYVQVQEEIEIELDDRPGLDVKYLKRVVDSNKSKIYDRINGTTCHQCRQKTIDQKTVCHNKYCNGVRGQFCGPCLKNRYGEDIRECLVDKTWVCPPCRGKCNCSFCLPKKGCPPTGIMIHIAKEAGYDSVQEYLEKSDYNY</sequence>
<protein>
    <recommendedName>
        <fullName evidence="10">Zinc-finger domain-containing protein</fullName>
    </recommendedName>
</protein>
<dbReference type="InParanoid" id="A0A1X7VWG1"/>
<reference evidence="12" key="1">
    <citation type="journal article" date="2010" name="Nature">
        <title>The Amphimedon queenslandica genome and the evolution of animal complexity.</title>
        <authorList>
            <person name="Srivastava M."/>
            <person name="Simakov O."/>
            <person name="Chapman J."/>
            <person name="Fahey B."/>
            <person name="Gauthier M.E."/>
            <person name="Mitros T."/>
            <person name="Richards G.S."/>
            <person name="Conaco C."/>
            <person name="Dacre M."/>
            <person name="Hellsten U."/>
            <person name="Larroux C."/>
            <person name="Putnam N.H."/>
            <person name="Stanke M."/>
            <person name="Adamska M."/>
            <person name="Darling A."/>
            <person name="Degnan S.M."/>
            <person name="Oakley T.H."/>
            <person name="Plachetzki D.C."/>
            <person name="Zhai Y."/>
            <person name="Adamski M."/>
            <person name="Calcino A."/>
            <person name="Cummins S.F."/>
            <person name="Goodstein D.M."/>
            <person name="Harris C."/>
            <person name="Jackson D.J."/>
            <person name="Leys S.P."/>
            <person name="Shu S."/>
            <person name="Woodcroft B.J."/>
            <person name="Vervoort M."/>
            <person name="Kosik K.S."/>
            <person name="Manning G."/>
            <person name="Degnan B.M."/>
            <person name="Rokhsar D.S."/>
        </authorList>
    </citation>
    <scope>NUCLEOTIDE SEQUENCE [LARGE SCALE GENOMIC DNA]</scope>
</reference>
<evidence type="ECO:0000256" key="7">
    <source>
        <dbReference type="ARBA" id="ARBA00023015"/>
    </source>
</evidence>
<proteinExistence type="predicted"/>
<dbReference type="GO" id="GO:0005634">
    <property type="term" value="C:nucleus"/>
    <property type="evidence" value="ECO:0007669"/>
    <property type="project" value="UniProtKB-SubCell"/>
</dbReference>
<keyword evidence="3" id="KW-0963">Cytoplasm</keyword>
<dbReference type="EnsemblMetazoa" id="XM_003382679.3">
    <property type="protein sequence ID" value="XP_003382727.2"/>
    <property type="gene ID" value="LOC100639301"/>
</dbReference>
<keyword evidence="8" id="KW-0804">Transcription</keyword>
<dbReference type="PANTHER" id="PTHR31169">
    <property type="entry name" value="OS05G0300700 PROTEIN"/>
    <property type="match status" value="1"/>
</dbReference>
<gene>
    <name evidence="11" type="primary">100639301</name>
</gene>
<dbReference type="eggNOG" id="ENOG502QQPE">
    <property type="taxonomic scope" value="Eukaryota"/>
</dbReference>
<name>A0A1X7VWG1_AMPQE</name>